<comment type="caution">
    <text evidence="1">The sequence shown here is derived from an EMBL/GenBank/DDBJ whole genome shotgun (WGS) entry which is preliminary data.</text>
</comment>
<name>A0ABW4IIW9_9SPHI</name>
<sequence>MVQLPLKVQMSVNEDRIVINSGDTLTITAVTQNEGEFKSEWKLNDKVVSEERSYSFSSKDKGPHTLEYRAYTTKEEFKTVYIITVSYDFNNPYVTQLFEYRPAPGQFINKSPGNLASAQGILGQKGMVTLGAYGGYIVLGFDHTVKNGEGNDIIIYNNASNVFSEPGVIWVMSDDNGNGLPDDTWYELAGSEFNKTGYERNYSVTYYKPNSVTDKVRWTDSKDREGYVERNTFHTQSYYPEWEGDTYTLTGSVLPSTNIDYTIPTNIKSYPFDFGYADNTSGGDKIDIGNAVDKDGKKVILKGINFIKVQTAVQANMGWLGELSTEVLGIADLSLVK</sequence>
<accession>A0ABW4IIW9</accession>
<organism evidence="1 2">
    <name type="scientific">Pseudopedobacter beijingensis</name>
    <dbReference type="NCBI Taxonomy" id="1207056"/>
    <lineage>
        <taxon>Bacteria</taxon>
        <taxon>Pseudomonadati</taxon>
        <taxon>Bacteroidota</taxon>
        <taxon>Sphingobacteriia</taxon>
        <taxon>Sphingobacteriales</taxon>
        <taxon>Sphingobacteriaceae</taxon>
        <taxon>Pseudopedobacter</taxon>
    </lineage>
</organism>
<reference evidence="2" key="1">
    <citation type="journal article" date="2019" name="Int. J. Syst. Evol. Microbiol.">
        <title>The Global Catalogue of Microorganisms (GCM) 10K type strain sequencing project: providing services to taxonomists for standard genome sequencing and annotation.</title>
        <authorList>
            <consortium name="The Broad Institute Genomics Platform"/>
            <consortium name="The Broad Institute Genome Sequencing Center for Infectious Disease"/>
            <person name="Wu L."/>
            <person name="Ma J."/>
        </authorList>
    </citation>
    <scope>NUCLEOTIDE SEQUENCE [LARGE SCALE GENOMIC DNA]</scope>
    <source>
        <strain evidence="2">CCUG 53762</strain>
    </source>
</reference>
<protein>
    <submittedName>
        <fullName evidence="1">Cell surface protein</fullName>
    </submittedName>
</protein>
<dbReference type="Proteomes" id="UP001597118">
    <property type="component" value="Unassembled WGS sequence"/>
</dbReference>
<evidence type="ECO:0000313" key="1">
    <source>
        <dbReference type="EMBL" id="MFD1631922.1"/>
    </source>
</evidence>
<evidence type="ECO:0000313" key="2">
    <source>
        <dbReference type="Proteomes" id="UP001597118"/>
    </source>
</evidence>
<gene>
    <name evidence="1" type="ORF">ACFSAH_18770</name>
</gene>
<keyword evidence="2" id="KW-1185">Reference proteome</keyword>
<dbReference type="EMBL" id="JBHUDG010000051">
    <property type="protein sequence ID" value="MFD1631922.1"/>
    <property type="molecule type" value="Genomic_DNA"/>
</dbReference>
<proteinExistence type="predicted"/>